<comment type="caution">
    <text evidence="2">The sequence shown here is derived from an EMBL/GenBank/DDBJ whole genome shotgun (WGS) entry which is preliminary data.</text>
</comment>
<dbReference type="AlphaFoldDB" id="A0A7Y0AI57"/>
<evidence type="ECO:0000256" key="1">
    <source>
        <dbReference type="SAM" id="Phobius"/>
    </source>
</evidence>
<dbReference type="RefSeq" id="WP_169533290.1">
    <property type="nucleotide sequence ID" value="NZ_JABBGH010000003.1"/>
</dbReference>
<dbReference type="EMBL" id="JABBGH010000003">
    <property type="protein sequence ID" value="NML67637.1"/>
    <property type="molecule type" value="Genomic_DNA"/>
</dbReference>
<name>A0A7Y0AI57_9BACT</name>
<dbReference type="Proteomes" id="UP000559626">
    <property type="component" value="Unassembled WGS sequence"/>
</dbReference>
<accession>A0A7Y0AI57</accession>
<keyword evidence="1" id="KW-0812">Transmembrane</keyword>
<sequence length="107" mass="11455">MSPLLLADALPAWLGTYRLVALGLVLVGLLVGGWLLHALATATEVDEHEQPVRHLPFAVPAVDVAACLDYSEELVLNAEGELCQHYLGQPKPCSGRFTAGGQLLVRQ</sequence>
<gene>
    <name evidence="2" type="ORF">HHL22_20745</name>
</gene>
<keyword evidence="1" id="KW-1133">Transmembrane helix</keyword>
<evidence type="ECO:0000313" key="2">
    <source>
        <dbReference type="EMBL" id="NML67637.1"/>
    </source>
</evidence>
<proteinExistence type="predicted"/>
<evidence type="ECO:0000313" key="3">
    <source>
        <dbReference type="Proteomes" id="UP000559626"/>
    </source>
</evidence>
<feature type="transmembrane region" description="Helical" evidence="1">
    <location>
        <begin position="20"/>
        <end position="40"/>
    </location>
</feature>
<keyword evidence="3" id="KW-1185">Reference proteome</keyword>
<protein>
    <submittedName>
        <fullName evidence="2">Uncharacterized protein</fullName>
    </submittedName>
</protein>
<organism evidence="2 3">
    <name type="scientific">Hymenobacter polaris</name>
    <dbReference type="NCBI Taxonomy" id="2682546"/>
    <lineage>
        <taxon>Bacteria</taxon>
        <taxon>Pseudomonadati</taxon>
        <taxon>Bacteroidota</taxon>
        <taxon>Cytophagia</taxon>
        <taxon>Cytophagales</taxon>
        <taxon>Hymenobacteraceae</taxon>
        <taxon>Hymenobacter</taxon>
    </lineage>
</organism>
<reference evidence="2 3" key="1">
    <citation type="submission" date="2020-04" db="EMBL/GenBank/DDBJ databases">
        <title>Hymenobacter polaris sp. nov., isolated from Arctic soil.</title>
        <authorList>
            <person name="Dahal R.H."/>
        </authorList>
    </citation>
    <scope>NUCLEOTIDE SEQUENCE [LARGE SCALE GENOMIC DNA]</scope>
    <source>
        <strain evidence="2 3">RP-2-7</strain>
    </source>
</reference>
<keyword evidence="1" id="KW-0472">Membrane</keyword>